<organism evidence="1 2">
    <name type="scientific">Haloarcula sebkhae</name>
    <dbReference type="NCBI Taxonomy" id="932660"/>
    <lineage>
        <taxon>Archaea</taxon>
        <taxon>Methanobacteriati</taxon>
        <taxon>Methanobacteriota</taxon>
        <taxon>Stenosarchaea group</taxon>
        <taxon>Halobacteria</taxon>
        <taxon>Halobacteriales</taxon>
        <taxon>Haloarculaceae</taxon>
        <taxon>Haloarcula</taxon>
    </lineage>
</organism>
<dbReference type="Proteomes" id="UP000614221">
    <property type="component" value="Unassembled WGS sequence"/>
</dbReference>
<name>A0A830ET78_9EURY</name>
<dbReference type="OrthoDB" id="204867at2157"/>
<evidence type="ECO:0000313" key="1">
    <source>
        <dbReference type="EMBL" id="GGK74256.1"/>
    </source>
</evidence>
<reference evidence="1" key="1">
    <citation type="journal article" date="2014" name="Int. J. Syst. Evol. Microbiol.">
        <title>Complete genome sequence of Corynebacterium casei LMG S-19264T (=DSM 44701T), isolated from a smear-ripened cheese.</title>
        <authorList>
            <consortium name="US DOE Joint Genome Institute (JGI-PGF)"/>
            <person name="Walter F."/>
            <person name="Albersmeier A."/>
            <person name="Kalinowski J."/>
            <person name="Ruckert C."/>
        </authorList>
    </citation>
    <scope>NUCLEOTIDE SEQUENCE</scope>
    <source>
        <strain evidence="1">JCM 19018</strain>
    </source>
</reference>
<dbReference type="AlphaFoldDB" id="A0A830ET78"/>
<dbReference type="RefSeq" id="WP_188978901.1">
    <property type="nucleotide sequence ID" value="NZ_BMPD01000005.1"/>
</dbReference>
<dbReference type="EMBL" id="BMPD01000005">
    <property type="protein sequence ID" value="GGK74256.1"/>
    <property type="molecule type" value="Genomic_DNA"/>
</dbReference>
<accession>A0A830ET78</accession>
<sequence length="98" mass="11152">MRGPEWRDCIRCHGTGKHIECYDDLCHAQGRCMHGDNTCALCEGLGRITAELAERWRQREPFKGVTAPAPDLRARGKLHVAARDVREHPNKSLREADF</sequence>
<protein>
    <submittedName>
        <fullName evidence="1">Uncharacterized protein</fullName>
    </submittedName>
</protein>
<proteinExistence type="predicted"/>
<gene>
    <name evidence="1" type="ORF">GCM10009067_28060</name>
</gene>
<evidence type="ECO:0000313" key="2">
    <source>
        <dbReference type="Proteomes" id="UP000614221"/>
    </source>
</evidence>
<comment type="caution">
    <text evidence="1">The sequence shown here is derived from an EMBL/GenBank/DDBJ whole genome shotgun (WGS) entry which is preliminary data.</text>
</comment>
<reference evidence="1" key="2">
    <citation type="submission" date="2020-09" db="EMBL/GenBank/DDBJ databases">
        <authorList>
            <person name="Sun Q."/>
            <person name="Ohkuma M."/>
        </authorList>
    </citation>
    <scope>NUCLEOTIDE SEQUENCE</scope>
    <source>
        <strain evidence="1">JCM 19018</strain>
    </source>
</reference>